<evidence type="ECO:0008006" key="3">
    <source>
        <dbReference type="Google" id="ProtNLM"/>
    </source>
</evidence>
<dbReference type="InterPro" id="IPR032675">
    <property type="entry name" value="LRR_dom_sf"/>
</dbReference>
<comment type="caution">
    <text evidence="2">The sequence shown here is derived from an EMBL/GenBank/DDBJ whole genome shotgun (WGS) entry which is preliminary data.</text>
</comment>
<reference evidence="2" key="1">
    <citation type="submission" date="2019-05" db="EMBL/GenBank/DDBJ databases">
        <title>The de novo reference genome and transcriptome assemblies of the wild tomato species Solanum chilense.</title>
        <authorList>
            <person name="Stam R."/>
            <person name="Nosenko T."/>
            <person name="Hoerger A.C."/>
            <person name="Stephan W."/>
            <person name="Seidel M.A."/>
            <person name="Kuhn J.M.M."/>
            <person name="Haberer G."/>
            <person name="Tellier A."/>
        </authorList>
    </citation>
    <scope>NUCLEOTIDE SEQUENCE</scope>
    <source>
        <tissue evidence="2">Mature leaves</tissue>
    </source>
</reference>
<accession>A0A6N2AMZ2</accession>
<protein>
    <recommendedName>
        <fullName evidence="3">NB-ARC domain-containing protein</fullName>
    </recommendedName>
</protein>
<name>A0A6N2AMZ2_SOLCI</name>
<dbReference type="GO" id="GO:0006952">
    <property type="term" value="P:defense response"/>
    <property type="evidence" value="ECO:0007669"/>
    <property type="project" value="UniProtKB-KW"/>
</dbReference>
<dbReference type="PANTHER" id="PTHR36766:SF70">
    <property type="entry name" value="DISEASE RESISTANCE PROTEIN RGA4"/>
    <property type="match status" value="1"/>
</dbReference>
<dbReference type="PANTHER" id="PTHR36766">
    <property type="entry name" value="PLANT BROAD-SPECTRUM MILDEW RESISTANCE PROTEIN RPW8"/>
    <property type="match status" value="1"/>
</dbReference>
<evidence type="ECO:0000313" key="2">
    <source>
        <dbReference type="EMBL" id="TMW83078.1"/>
    </source>
</evidence>
<gene>
    <name evidence="2" type="ORF">EJD97_003041</name>
</gene>
<sequence length="431" mass="48978">MHGITEVMEEFYGRLSSKKPFNCLEKLEFEDMTEWKQWHALGIGEFPTLENLSIINCPELSLERPIQFSSLKVFRVVGCPVVFDDAQLFRSQLEAMKQIEEIYIRDCNSITSFPFSILPTTMKTIEISRCPKLKLEALVGEMFVEYLSVNDCGCVDDISPEFLPTARQLSIIDCHNVTRFLIPTATETLTIENCENVEKLSMACGGAAPLTLLSILGCKKLKCLPERMQELLPSLELLLLSDCPEIEGELPFNLQKLYISNCKKLVNGRKERHLQRLTVLVIDHDGSDEVIEHWELPSSIQRLSIKNLKTLSSQHLKSLTSLQYLEIYGNLSQFQSQGQLSSFSHLTSLQTLQLRKFRNLQSLAESALPSTLSHLDIRECPNLQSLSLPSSLSKLIIFICPLLTPLLEFNKGEYWPQIAHIPTIRIDGKYI</sequence>
<dbReference type="SUPFAM" id="SSF52047">
    <property type="entry name" value="RNI-like"/>
    <property type="match status" value="2"/>
</dbReference>
<dbReference type="EMBL" id="RXGB01014020">
    <property type="protein sequence ID" value="TMW83078.1"/>
    <property type="molecule type" value="Genomic_DNA"/>
</dbReference>
<keyword evidence="1" id="KW-0611">Plant defense</keyword>
<organism evidence="2">
    <name type="scientific">Solanum chilense</name>
    <name type="common">Tomato</name>
    <name type="synonym">Lycopersicon chilense</name>
    <dbReference type="NCBI Taxonomy" id="4083"/>
    <lineage>
        <taxon>Eukaryota</taxon>
        <taxon>Viridiplantae</taxon>
        <taxon>Streptophyta</taxon>
        <taxon>Embryophyta</taxon>
        <taxon>Tracheophyta</taxon>
        <taxon>Spermatophyta</taxon>
        <taxon>Magnoliopsida</taxon>
        <taxon>eudicotyledons</taxon>
        <taxon>Gunneridae</taxon>
        <taxon>Pentapetalae</taxon>
        <taxon>asterids</taxon>
        <taxon>lamiids</taxon>
        <taxon>Solanales</taxon>
        <taxon>Solanaceae</taxon>
        <taxon>Solanoideae</taxon>
        <taxon>Solaneae</taxon>
        <taxon>Solanum</taxon>
        <taxon>Solanum subgen. Lycopersicon</taxon>
    </lineage>
</organism>
<evidence type="ECO:0000256" key="1">
    <source>
        <dbReference type="ARBA" id="ARBA00022821"/>
    </source>
</evidence>
<dbReference type="Gene3D" id="3.80.10.10">
    <property type="entry name" value="Ribonuclease Inhibitor"/>
    <property type="match status" value="2"/>
</dbReference>
<proteinExistence type="predicted"/>
<dbReference type="AlphaFoldDB" id="A0A6N2AMZ2"/>